<accession>A0A239EQK2</accession>
<evidence type="ECO:0000256" key="2">
    <source>
        <dbReference type="ARBA" id="ARBA00023125"/>
    </source>
</evidence>
<evidence type="ECO:0000256" key="1">
    <source>
        <dbReference type="ARBA" id="ARBA00023015"/>
    </source>
</evidence>
<dbReference type="GO" id="GO:0000976">
    <property type="term" value="F:transcription cis-regulatory region binding"/>
    <property type="evidence" value="ECO:0007669"/>
    <property type="project" value="TreeGrafter"/>
</dbReference>
<dbReference type="PANTHER" id="PTHR47894">
    <property type="entry name" value="HTH-TYPE TRANSCRIPTIONAL REGULATOR GADX"/>
    <property type="match status" value="1"/>
</dbReference>
<keyword evidence="2 5" id="KW-0238">DNA-binding</keyword>
<dbReference type="AlphaFoldDB" id="A0A239EQK2"/>
<dbReference type="EMBL" id="FZOL01000008">
    <property type="protein sequence ID" value="SNS46691.1"/>
    <property type="molecule type" value="Genomic_DNA"/>
</dbReference>
<feature type="domain" description="HTH araC/xylS-type" evidence="4">
    <location>
        <begin position="233"/>
        <end position="332"/>
    </location>
</feature>
<dbReference type="GO" id="GO:0003700">
    <property type="term" value="F:DNA-binding transcription factor activity"/>
    <property type="evidence" value="ECO:0007669"/>
    <property type="project" value="InterPro"/>
</dbReference>
<dbReference type="PROSITE" id="PS01124">
    <property type="entry name" value="HTH_ARAC_FAMILY_2"/>
    <property type="match status" value="1"/>
</dbReference>
<keyword evidence="1" id="KW-0805">Transcription regulation</keyword>
<keyword evidence="6" id="KW-1185">Reference proteome</keyword>
<dbReference type="Pfam" id="PF12833">
    <property type="entry name" value="HTH_18"/>
    <property type="match status" value="1"/>
</dbReference>
<dbReference type="InterPro" id="IPR009057">
    <property type="entry name" value="Homeodomain-like_sf"/>
</dbReference>
<protein>
    <submittedName>
        <fullName evidence="5">AraC-type DNA-binding protein</fullName>
    </submittedName>
</protein>
<evidence type="ECO:0000256" key="3">
    <source>
        <dbReference type="ARBA" id="ARBA00023163"/>
    </source>
</evidence>
<dbReference type="InterPro" id="IPR032687">
    <property type="entry name" value="AraC-type_N"/>
</dbReference>
<dbReference type="PANTHER" id="PTHR47894:SF1">
    <property type="entry name" value="HTH-TYPE TRANSCRIPTIONAL REGULATOR VQSM"/>
    <property type="match status" value="1"/>
</dbReference>
<evidence type="ECO:0000313" key="6">
    <source>
        <dbReference type="Proteomes" id="UP000198407"/>
    </source>
</evidence>
<dbReference type="Proteomes" id="UP000198407">
    <property type="component" value="Unassembled WGS sequence"/>
</dbReference>
<dbReference type="SMART" id="SM00342">
    <property type="entry name" value="HTH_ARAC"/>
    <property type="match status" value="1"/>
</dbReference>
<dbReference type="GO" id="GO:0005829">
    <property type="term" value="C:cytosol"/>
    <property type="evidence" value="ECO:0007669"/>
    <property type="project" value="TreeGrafter"/>
</dbReference>
<dbReference type="SUPFAM" id="SSF46689">
    <property type="entry name" value="Homeodomain-like"/>
    <property type="match status" value="1"/>
</dbReference>
<keyword evidence="3" id="KW-0804">Transcription</keyword>
<dbReference type="InterPro" id="IPR018060">
    <property type="entry name" value="HTH_AraC"/>
</dbReference>
<dbReference type="Gene3D" id="1.10.10.60">
    <property type="entry name" value="Homeodomain-like"/>
    <property type="match status" value="1"/>
</dbReference>
<dbReference type="RefSeq" id="WP_052419543.1">
    <property type="nucleotide sequence ID" value="NZ_FZOL01000008.1"/>
</dbReference>
<dbReference type="STRING" id="1215104.GCA_000730585_00708"/>
<dbReference type="Pfam" id="PF12625">
    <property type="entry name" value="Arabinose_bd"/>
    <property type="match status" value="1"/>
</dbReference>
<proteinExistence type="predicted"/>
<reference evidence="6" key="1">
    <citation type="submission" date="2017-06" db="EMBL/GenBank/DDBJ databases">
        <authorList>
            <person name="Varghese N."/>
            <person name="Submissions S."/>
        </authorList>
    </citation>
    <scope>NUCLEOTIDE SEQUENCE [LARGE SCALE GENOMIC DNA]</scope>
    <source>
        <strain evidence="6">DSM 22348</strain>
    </source>
</reference>
<evidence type="ECO:0000313" key="5">
    <source>
        <dbReference type="EMBL" id="SNS46691.1"/>
    </source>
</evidence>
<gene>
    <name evidence="5" type="ORF">SAMN05444352_108113</name>
</gene>
<evidence type="ECO:0000259" key="4">
    <source>
        <dbReference type="PROSITE" id="PS01124"/>
    </source>
</evidence>
<organism evidence="5 6">
    <name type="scientific">Pseudomonas japonica</name>
    <dbReference type="NCBI Taxonomy" id="256466"/>
    <lineage>
        <taxon>Bacteria</taxon>
        <taxon>Pseudomonadati</taxon>
        <taxon>Pseudomonadota</taxon>
        <taxon>Gammaproteobacteria</taxon>
        <taxon>Pseudomonadales</taxon>
        <taxon>Pseudomonadaceae</taxon>
        <taxon>Pseudomonas</taxon>
    </lineage>
</organism>
<name>A0A239EQK2_9PSED</name>
<sequence length="335" mass="36060">MPTVSRAFAAALTTALGGSQPAVRDLCQRLGAPLLTASGPAFVPLAAVEGVFEQASLLSGDPGIGLRAFDHAHPANLGPLGYALMSSPTIKSVLVALAEHHHLVGTGFCLFVEERVEGVRLVGVQSGTGQRPLSRVFIDAVAAITLGLLCWLVPGRVIRPLRAELSYPRPVDCRASERVYGTQVEYDTARNALLFSHADAALAVASHDPALHAVHGQYLARWQRQVGGDRLSLKVRGIIGEQLALGRPVTLAGVAEALLLSPHRLSRGLEGEGHGFLRLLDEVRLRDSHQLLRNSALSFKQIAYRVGFRHQSAFNKACERWFGVGPGRYREQGQC</sequence>